<keyword evidence="4" id="KW-1185">Reference proteome</keyword>
<dbReference type="STRING" id="860235.AOZ06_14265"/>
<reference evidence="3 4" key="1">
    <citation type="submission" date="2015-07" db="EMBL/GenBank/DDBJ databases">
        <title>Genome sequencing of Kibdelosporangium phytohabitans.</title>
        <authorList>
            <person name="Qin S."/>
            <person name="Xing K."/>
        </authorList>
    </citation>
    <scope>NUCLEOTIDE SEQUENCE [LARGE SCALE GENOMIC DNA]</scope>
    <source>
        <strain evidence="3 4">KLBMP1111</strain>
    </source>
</reference>
<dbReference type="OrthoDB" id="7181050at2"/>
<evidence type="ECO:0008006" key="5">
    <source>
        <dbReference type="Google" id="ProtNLM"/>
    </source>
</evidence>
<evidence type="ECO:0000256" key="2">
    <source>
        <dbReference type="RuleBase" id="RU003452"/>
    </source>
</evidence>
<dbReference type="EMBL" id="CP012752">
    <property type="protein sequence ID" value="ALG07924.1"/>
    <property type="molecule type" value="Genomic_DNA"/>
</dbReference>
<dbReference type="InterPro" id="IPR001447">
    <property type="entry name" value="Arylamine_N-AcTrfase"/>
</dbReference>
<comment type="similarity">
    <text evidence="1 2">Belongs to the arylamine N-acetyltransferase family.</text>
</comment>
<protein>
    <recommendedName>
        <fullName evidence="5">Acetyltransferase</fullName>
    </recommendedName>
</protein>
<sequence>MSEWAVDELDLDAYLRKIGVTEPSLRSVHSAHVRAIPFENVDVLLGSTPKLDMASIQAKLLDRTRGGYCYEHNLLYTAALERLGISVQRLTARPRVGGGPARPKTHMMAIAEVDGRQWVTDVGWGGGCLLEPMPFEEGTMRQGAWTFRLTRVDEQWVLQSLTAGEWFDLYGFTTERQYLCDFTAANFYVANSPDSPFVGRLIVQSTTPEHRQTLVGTELTTAEPGGRTDKRTLTTTEILDVLPGTFGVELTDAERDRVRAAIPG</sequence>
<dbReference type="Proteomes" id="UP000063699">
    <property type="component" value="Chromosome"/>
</dbReference>
<proteinExistence type="inferred from homology"/>
<dbReference type="InterPro" id="IPR038765">
    <property type="entry name" value="Papain-like_cys_pep_sf"/>
</dbReference>
<dbReference type="Gene3D" id="2.40.128.150">
    <property type="entry name" value="Cysteine proteinases"/>
    <property type="match status" value="1"/>
</dbReference>
<gene>
    <name evidence="3" type="ORF">AOZ06_14265</name>
</gene>
<dbReference type="PANTHER" id="PTHR11786:SF0">
    <property type="entry name" value="ARYLAMINE N-ACETYLTRANSFERASE 4-RELATED"/>
    <property type="match status" value="1"/>
</dbReference>
<dbReference type="PANTHER" id="PTHR11786">
    <property type="entry name" value="N-HYDROXYARYLAMINE O-ACETYLTRANSFERASE"/>
    <property type="match status" value="1"/>
</dbReference>
<dbReference type="AlphaFoldDB" id="A0A0N9I0F0"/>
<dbReference type="Pfam" id="PF00797">
    <property type="entry name" value="Acetyltransf_2"/>
    <property type="match status" value="1"/>
</dbReference>
<evidence type="ECO:0000256" key="1">
    <source>
        <dbReference type="ARBA" id="ARBA00006547"/>
    </source>
</evidence>
<dbReference type="GO" id="GO:0016407">
    <property type="term" value="F:acetyltransferase activity"/>
    <property type="evidence" value="ECO:0007669"/>
    <property type="project" value="InterPro"/>
</dbReference>
<dbReference type="PRINTS" id="PR01543">
    <property type="entry name" value="ANATRNSFRASE"/>
</dbReference>
<accession>A0A0N9I0F0</accession>
<dbReference type="RefSeq" id="WP_054289834.1">
    <property type="nucleotide sequence ID" value="NZ_CP012752.1"/>
</dbReference>
<name>A0A0N9I0F0_9PSEU</name>
<dbReference type="KEGG" id="kphy:AOZ06_14265"/>
<dbReference type="Gene3D" id="3.30.2140.10">
    <property type="entry name" value="Arylamine N-acetyltransferase"/>
    <property type="match status" value="1"/>
</dbReference>
<evidence type="ECO:0000313" key="3">
    <source>
        <dbReference type="EMBL" id="ALG07924.1"/>
    </source>
</evidence>
<organism evidence="3 4">
    <name type="scientific">Kibdelosporangium phytohabitans</name>
    <dbReference type="NCBI Taxonomy" id="860235"/>
    <lineage>
        <taxon>Bacteria</taxon>
        <taxon>Bacillati</taxon>
        <taxon>Actinomycetota</taxon>
        <taxon>Actinomycetes</taxon>
        <taxon>Pseudonocardiales</taxon>
        <taxon>Pseudonocardiaceae</taxon>
        <taxon>Kibdelosporangium</taxon>
    </lineage>
</organism>
<evidence type="ECO:0000313" key="4">
    <source>
        <dbReference type="Proteomes" id="UP000063699"/>
    </source>
</evidence>
<dbReference type="SUPFAM" id="SSF54001">
    <property type="entry name" value="Cysteine proteinases"/>
    <property type="match status" value="1"/>
</dbReference>